<proteinExistence type="predicted"/>
<organism evidence="6 7">
    <name type="scientific">Rhizobium rosettiformans W3</name>
    <dbReference type="NCBI Taxonomy" id="538378"/>
    <lineage>
        <taxon>Bacteria</taxon>
        <taxon>Pseudomonadati</taxon>
        <taxon>Pseudomonadota</taxon>
        <taxon>Alphaproteobacteria</taxon>
        <taxon>Hyphomicrobiales</taxon>
        <taxon>Rhizobiaceae</taxon>
        <taxon>Rhizobium/Agrobacterium group</taxon>
        <taxon>Rhizobium</taxon>
    </lineage>
</organism>
<evidence type="ECO:0000313" key="7">
    <source>
        <dbReference type="Proteomes" id="UP000307378"/>
    </source>
</evidence>
<keyword evidence="2 4" id="KW-0238">DNA-binding</keyword>
<dbReference type="PANTHER" id="PTHR30055:SF151">
    <property type="entry name" value="TRANSCRIPTIONAL REGULATORY PROTEIN"/>
    <property type="match status" value="1"/>
</dbReference>
<evidence type="ECO:0000259" key="5">
    <source>
        <dbReference type="PROSITE" id="PS50977"/>
    </source>
</evidence>
<dbReference type="PANTHER" id="PTHR30055">
    <property type="entry name" value="HTH-TYPE TRANSCRIPTIONAL REGULATOR RUTR"/>
    <property type="match status" value="1"/>
</dbReference>
<evidence type="ECO:0000256" key="4">
    <source>
        <dbReference type="PROSITE-ProRule" id="PRU00335"/>
    </source>
</evidence>
<dbReference type="PROSITE" id="PS50977">
    <property type="entry name" value="HTH_TETR_2"/>
    <property type="match status" value="1"/>
</dbReference>
<dbReference type="InterPro" id="IPR001647">
    <property type="entry name" value="HTH_TetR"/>
</dbReference>
<dbReference type="InterPro" id="IPR009057">
    <property type="entry name" value="Homeodomain-like_sf"/>
</dbReference>
<accession>A0A4V4HQM3</accession>
<dbReference type="Pfam" id="PF00440">
    <property type="entry name" value="TetR_N"/>
    <property type="match status" value="1"/>
</dbReference>
<evidence type="ECO:0000256" key="1">
    <source>
        <dbReference type="ARBA" id="ARBA00023015"/>
    </source>
</evidence>
<evidence type="ECO:0000313" key="6">
    <source>
        <dbReference type="EMBL" id="THV34396.1"/>
    </source>
</evidence>
<keyword evidence="1" id="KW-0805">Transcription regulation</keyword>
<dbReference type="InterPro" id="IPR041478">
    <property type="entry name" value="TetR_C_27"/>
</dbReference>
<protein>
    <submittedName>
        <fullName evidence="6">TetR/AcrR family transcriptional regulator</fullName>
    </submittedName>
</protein>
<feature type="DNA-binding region" description="H-T-H motif" evidence="4">
    <location>
        <begin position="53"/>
        <end position="72"/>
    </location>
</feature>
<dbReference type="PRINTS" id="PR00455">
    <property type="entry name" value="HTHTETR"/>
</dbReference>
<evidence type="ECO:0000256" key="3">
    <source>
        <dbReference type="ARBA" id="ARBA00023163"/>
    </source>
</evidence>
<gene>
    <name evidence="6" type="ORF">FAA86_14940</name>
</gene>
<dbReference type="Pfam" id="PF17935">
    <property type="entry name" value="TetR_C_27"/>
    <property type="match status" value="1"/>
</dbReference>
<dbReference type="EMBL" id="STGU01000008">
    <property type="protein sequence ID" value="THV34396.1"/>
    <property type="molecule type" value="Genomic_DNA"/>
</dbReference>
<sequence length="221" mass="24328">MNHDPRVRPLTCCPSAGAGAAMRRPRRPAEETREEILNTAERMFRAQGYASVSIADIATELSMSPANVFKHFRTKTSLVDAIATRAIEQTLNALKALASDRPAPERLYALAQHLMDEHLSEQVDAPFVFEMILVTITEELDCGDRFRQIVVGMIGEIIAAGVEEGVYHADDIPRLANATFDALACVIHPVMTGMEKADIMATRCREVVRLIDAALRSPLAK</sequence>
<dbReference type="Proteomes" id="UP000307378">
    <property type="component" value="Unassembled WGS sequence"/>
</dbReference>
<comment type="caution">
    <text evidence="6">The sequence shown here is derived from an EMBL/GenBank/DDBJ whole genome shotgun (WGS) entry which is preliminary data.</text>
</comment>
<dbReference type="Gene3D" id="1.10.357.10">
    <property type="entry name" value="Tetracycline Repressor, domain 2"/>
    <property type="match status" value="1"/>
</dbReference>
<dbReference type="InterPro" id="IPR050109">
    <property type="entry name" value="HTH-type_TetR-like_transc_reg"/>
</dbReference>
<dbReference type="AlphaFoldDB" id="A0A4V4HQM3"/>
<name>A0A4V4HQM3_9HYPH</name>
<dbReference type="SUPFAM" id="SSF46689">
    <property type="entry name" value="Homeodomain-like"/>
    <property type="match status" value="1"/>
</dbReference>
<reference evidence="6 7" key="1">
    <citation type="submission" date="2019-04" db="EMBL/GenBank/DDBJ databases">
        <title>genome sequence of strain W3.</title>
        <authorList>
            <person name="Gao J."/>
            <person name="Sun J."/>
        </authorList>
    </citation>
    <scope>NUCLEOTIDE SEQUENCE [LARGE SCALE GENOMIC DNA]</scope>
    <source>
        <strain evidence="6 7">W3</strain>
    </source>
</reference>
<dbReference type="GO" id="GO:0000976">
    <property type="term" value="F:transcription cis-regulatory region binding"/>
    <property type="evidence" value="ECO:0007669"/>
    <property type="project" value="TreeGrafter"/>
</dbReference>
<feature type="domain" description="HTH tetR-type" evidence="5">
    <location>
        <begin position="30"/>
        <end position="90"/>
    </location>
</feature>
<keyword evidence="3" id="KW-0804">Transcription</keyword>
<evidence type="ECO:0000256" key="2">
    <source>
        <dbReference type="ARBA" id="ARBA00023125"/>
    </source>
</evidence>
<dbReference type="GO" id="GO:0003700">
    <property type="term" value="F:DNA-binding transcription factor activity"/>
    <property type="evidence" value="ECO:0007669"/>
    <property type="project" value="TreeGrafter"/>
</dbReference>